<dbReference type="GO" id="GO:0045087">
    <property type="term" value="P:innate immune response"/>
    <property type="evidence" value="ECO:0007669"/>
    <property type="project" value="InterPro"/>
</dbReference>
<dbReference type="GO" id="GO:0005615">
    <property type="term" value="C:extracellular space"/>
    <property type="evidence" value="ECO:0007669"/>
    <property type="project" value="TreeGrafter"/>
</dbReference>
<dbReference type="Pfam" id="PF13841">
    <property type="entry name" value="Defensin_beta_2"/>
    <property type="match status" value="1"/>
</dbReference>
<proteinExistence type="inferred from homology"/>
<evidence type="ECO:0000256" key="4">
    <source>
        <dbReference type="ARBA" id="ARBA00022529"/>
    </source>
</evidence>
<keyword evidence="8" id="KW-1015">Disulfide bond</keyword>
<evidence type="ECO:0000256" key="5">
    <source>
        <dbReference type="ARBA" id="ARBA00022729"/>
    </source>
</evidence>
<dbReference type="PANTHER" id="PTHR47900">
    <property type="entry name" value="BETA-DEFENSIN 131A"/>
    <property type="match status" value="1"/>
</dbReference>
<keyword evidence="3 9" id="KW-0964">Secreted</keyword>
<evidence type="ECO:0000256" key="7">
    <source>
        <dbReference type="ARBA" id="ARBA00023022"/>
    </source>
</evidence>
<keyword evidence="6 9" id="KW-0211">Defensin</keyword>
<keyword evidence="4 9" id="KW-0929">Antimicrobial</keyword>
<feature type="chain" id="PRO_5015802191" description="Beta-defensin" evidence="9">
    <location>
        <begin position="23"/>
        <end position="70"/>
    </location>
</feature>
<evidence type="ECO:0000259" key="10">
    <source>
        <dbReference type="Pfam" id="PF13841"/>
    </source>
</evidence>
<sequence>MSVLHSILGVLALLSIVPQARTSFFKDTCSLETYNCRMKCNADERAIRYCSDWTICCKWRKTKLKKKKKW</sequence>
<dbReference type="PANTHER" id="PTHR47900:SF1">
    <property type="entry name" value="BETA-DEFENSIN 131A"/>
    <property type="match status" value="1"/>
</dbReference>
<keyword evidence="7 9" id="KW-0044">Antibiotic</keyword>
<comment type="subcellular location">
    <subcellularLocation>
        <location evidence="1 9">Secreted</location>
    </subcellularLocation>
</comment>
<keyword evidence="11" id="KW-1185">Reference proteome</keyword>
<feature type="signal peptide" evidence="9">
    <location>
        <begin position="1"/>
        <end position="22"/>
    </location>
</feature>
<evidence type="ECO:0000313" key="11">
    <source>
        <dbReference type="Proteomes" id="UP000248481"/>
    </source>
</evidence>
<comment type="function">
    <text evidence="9">Has antibacterial activity.</text>
</comment>
<protein>
    <recommendedName>
        <fullName evidence="9">Beta-defensin</fullName>
    </recommendedName>
</protein>
<dbReference type="InParanoid" id="A0A2Y9HSU7"/>
<keyword evidence="5 9" id="KW-0732">Signal</keyword>
<dbReference type="GO" id="GO:0042742">
    <property type="term" value="P:defense response to bacterium"/>
    <property type="evidence" value="ECO:0007669"/>
    <property type="project" value="UniProtKB-UniRule"/>
</dbReference>
<dbReference type="GeneID" id="110588627"/>
<gene>
    <name evidence="12" type="primary">LOC110588627</name>
</gene>
<comment type="similarity">
    <text evidence="2 9">Belongs to the beta-defensin family.</text>
</comment>
<evidence type="ECO:0000256" key="9">
    <source>
        <dbReference type="RuleBase" id="RU231113"/>
    </source>
</evidence>
<organism evidence="11 12">
    <name type="scientific">Neomonachus schauinslandi</name>
    <name type="common">Hawaiian monk seal</name>
    <name type="synonym">Monachus schauinslandi</name>
    <dbReference type="NCBI Taxonomy" id="29088"/>
    <lineage>
        <taxon>Eukaryota</taxon>
        <taxon>Metazoa</taxon>
        <taxon>Chordata</taxon>
        <taxon>Craniata</taxon>
        <taxon>Vertebrata</taxon>
        <taxon>Euteleostomi</taxon>
        <taxon>Mammalia</taxon>
        <taxon>Eutheria</taxon>
        <taxon>Laurasiatheria</taxon>
        <taxon>Carnivora</taxon>
        <taxon>Caniformia</taxon>
        <taxon>Pinnipedia</taxon>
        <taxon>Phocidae</taxon>
        <taxon>Monachinae</taxon>
        <taxon>Monachini</taxon>
        <taxon>Neomonachus</taxon>
    </lineage>
</organism>
<evidence type="ECO:0000256" key="2">
    <source>
        <dbReference type="ARBA" id="ARBA00007371"/>
    </source>
</evidence>
<name>A0A2Y9HSU7_NEOSC</name>
<dbReference type="KEGG" id="nsu:110588627"/>
<evidence type="ECO:0000256" key="6">
    <source>
        <dbReference type="ARBA" id="ARBA00022940"/>
    </source>
</evidence>
<dbReference type="InterPro" id="IPR025933">
    <property type="entry name" value="Beta_defensin_dom"/>
</dbReference>
<feature type="domain" description="Beta-defensin" evidence="10">
    <location>
        <begin position="28"/>
        <end position="57"/>
    </location>
</feature>
<dbReference type="AlphaFoldDB" id="A0A2Y9HSU7"/>
<evidence type="ECO:0000256" key="3">
    <source>
        <dbReference type="ARBA" id="ARBA00022525"/>
    </source>
</evidence>
<dbReference type="Proteomes" id="UP000248481">
    <property type="component" value="Chromosome 2"/>
</dbReference>
<evidence type="ECO:0000256" key="1">
    <source>
        <dbReference type="ARBA" id="ARBA00004613"/>
    </source>
</evidence>
<accession>A0A2Y9HSU7</accession>
<evidence type="ECO:0000256" key="8">
    <source>
        <dbReference type="ARBA" id="ARBA00023157"/>
    </source>
</evidence>
<reference evidence="12" key="1">
    <citation type="submission" date="2025-08" db="UniProtKB">
        <authorList>
            <consortium name="RefSeq"/>
        </authorList>
    </citation>
    <scope>IDENTIFICATION</scope>
    <source>
        <tissue evidence="12">Blood</tissue>
    </source>
</reference>
<evidence type="ECO:0000313" key="12">
    <source>
        <dbReference type="RefSeq" id="XP_021554652.1"/>
    </source>
</evidence>
<dbReference type="RefSeq" id="XP_021554652.1">
    <property type="nucleotide sequence ID" value="XM_021698977.1"/>
</dbReference>